<evidence type="ECO:0000256" key="1">
    <source>
        <dbReference type="SAM" id="MobiDB-lite"/>
    </source>
</evidence>
<organism evidence="3 4">
    <name type="scientific">Frigoriglobus tundricola</name>
    <dbReference type="NCBI Taxonomy" id="2774151"/>
    <lineage>
        <taxon>Bacteria</taxon>
        <taxon>Pseudomonadati</taxon>
        <taxon>Planctomycetota</taxon>
        <taxon>Planctomycetia</taxon>
        <taxon>Gemmatales</taxon>
        <taxon>Gemmataceae</taxon>
        <taxon>Frigoriglobus</taxon>
    </lineage>
</organism>
<evidence type="ECO:0000313" key="3">
    <source>
        <dbReference type="EMBL" id="QJW99357.1"/>
    </source>
</evidence>
<proteinExistence type="predicted"/>
<reference evidence="4" key="1">
    <citation type="submission" date="2020-05" db="EMBL/GenBank/DDBJ databases">
        <title>Frigoriglobus tundricola gen. nov., sp. nov., a psychrotolerant cellulolytic planctomycete of the family Gemmataceae with two divergent copies of 16S rRNA gene.</title>
        <authorList>
            <person name="Kulichevskaya I.S."/>
            <person name="Ivanova A.A."/>
            <person name="Naumoff D.G."/>
            <person name="Beletsky A.V."/>
            <person name="Rijpstra W.I.C."/>
            <person name="Sinninghe Damste J.S."/>
            <person name="Mardanov A.V."/>
            <person name="Ravin N.V."/>
            <person name="Dedysh S.N."/>
        </authorList>
    </citation>
    <scope>NUCLEOTIDE SEQUENCE [LARGE SCALE GENOMIC DNA]</scope>
    <source>
        <strain evidence="4">PL17</strain>
    </source>
</reference>
<feature type="transmembrane region" description="Helical" evidence="2">
    <location>
        <begin position="566"/>
        <end position="583"/>
    </location>
</feature>
<evidence type="ECO:0000313" key="4">
    <source>
        <dbReference type="Proteomes" id="UP000503447"/>
    </source>
</evidence>
<feature type="transmembrane region" description="Helical" evidence="2">
    <location>
        <begin position="774"/>
        <end position="795"/>
    </location>
</feature>
<dbReference type="Proteomes" id="UP000503447">
    <property type="component" value="Chromosome"/>
</dbReference>
<dbReference type="KEGG" id="ftj:FTUN_6965"/>
<gene>
    <name evidence="3" type="ORF">FTUN_6965</name>
</gene>
<dbReference type="RefSeq" id="WP_171474336.1">
    <property type="nucleotide sequence ID" value="NZ_CP053452.2"/>
</dbReference>
<keyword evidence="2" id="KW-0812">Transmembrane</keyword>
<feature type="transmembrane region" description="Helical" evidence="2">
    <location>
        <begin position="820"/>
        <end position="840"/>
    </location>
</feature>
<evidence type="ECO:0000256" key="2">
    <source>
        <dbReference type="SAM" id="Phobius"/>
    </source>
</evidence>
<keyword evidence="2" id="KW-0472">Membrane</keyword>
<feature type="compositionally biased region" description="Basic and acidic residues" evidence="1">
    <location>
        <begin position="214"/>
        <end position="226"/>
    </location>
</feature>
<dbReference type="EMBL" id="CP053452">
    <property type="protein sequence ID" value="QJW99357.1"/>
    <property type="molecule type" value="Genomic_DNA"/>
</dbReference>
<protein>
    <submittedName>
        <fullName evidence="3">Uncharacterized protein</fullName>
    </submittedName>
</protein>
<sequence length="1149" mass="128655">MKLEELSRILRETDPAAVLVNRSVLDRVIQNVTGTAWVVWEVPHAHCFVVDRPVLYKYVEPEELNLPHDYNLPRAVLLLERPTAEQLNGPVTELLAQYWRLLFHAAAHRELDNRLTGVSPVGLRERIDAIGAAAFEEARNVLIQDGLLTDRADEGVAYVEFAAYFLELRYFNPALIPVCFPSLPPDSVVETVLNRDVDGEALFKKTRPAGAKDPAPKTDDQSDESHDFYKRLERAAKRATAAGDTVSAAILHTRAARVAPGYLTGPAQALAREEIGRLVDRLQAALRLDDADVVVWKRTLPALLDKADQGNRPVEAALLYDIQRACLDHEQKIYTLDVFEWLGSAGHKPIKRELTGQRFVRVPAQLRSASRRLAAARLTDADRQTLALLLRNALDQAERQLRDKFAPLLDNALHDAGLHPTSLPERAAIEKTVEELLDRISSAGFLSFGDVRDAIARGQMKLPDLSAHTESVRGDPLLRLDRRLASQLDGVYRRAESYTRGLERVTAFNFGTQTGRWLTRNVSLPFGAAFLVAQFIWLLAFERMGKVARTRGEVGPSFFGGWNVELWFHAAWVGLGLFVLAVIRSAPLRAGLIGTGRLVYRATRFVVWEIPAQIWGNRWVRAVLGSVPAQLLLNYVIRPLCLCGVLWLLPIGLWEAGWLARTVTFLGTAFLVNTRFGWRIEAVLFETARRLLELVPSVPAILRWLNDVFREMVDALEWVLARVEDWLRLRGRTGPVAIAVRAVAGLIWMPFAFLIRFYTVVLIEPMLNPLKLPLSILFAKFIYPLLLLFPGLLLADPTSFLGYSSPLVEQLAPYLTEPGAGLLVMGTLWLLPDACTFLFWEMRENWHLYRANRPDALRPVSVGDHGETIRGLLRWGFHSGTVPRLYAKLRQAEREAARTDVWRDARTHRAALRAVEEAVCRFVTRDFIEVLNDRESGWSGPRLAAGRVLLGTNRIRLELVAEGAAPAWLEWDDRSGWLVAGWAEPGFLTTLSDDQARVFGNALAYLYKRAGANLVREQIRAELSKEAQHFDLCRDGLLVWYGTRDSAPVLYDIADPAPQIRPRVPGQRKPTTGPVLDAARLMFDRTQITWTQWTEVWRAPAPGDKPPRLGPANSELVLLPPRTDRPPSASDPPAVLGSARADDAPAGAL</sequence>
<feature type="region of interest" description="Disordered" evidence="1">
    <location>
        <begin position="204"/>
        <end position="226"/>
    </location>
</feature>
<name>A0A6M5YYZ7_9BACT</name>
<feature type="transmembrane region" description="Helical" evidence="2">
    <location>
        <begin position="522"/>
        <end position="541"/>
    </location>
</feature>
<accession>A0A6M5YYZ7</accession>
<keyword evidence="4" id="KW-1185">Reference proteome</keyword>
<feature type="region of interest" description="Disordered" evidence="1">
    <location>
        <begin position="1099"/>
        <end position="1149"/>
    </location>
</feature>
<dbReference type="AlphaFoldDB" id="A0A6M5YYZ7"/>
<feature type="transmembrane region" description="Helical" evidence="2">
    <location>
        <begin position="738"/>
        <end position="762"/>
    </location>
</feature>
<keyword evidence="2" id="KW-1133">Transmembrane helix</keyword>